<name>A0A0D2HMQ5_CLAB1</name>
<sequence length="510" mass="56077">MTSQFHVAIIGAGLVGLKMALALHVHSIKCTVYEQAASTGGRFAGAVMLSPDSLRILDKYGAYAQLREQVYNFPAVKIRDAEGEPEDSCFYLGSRELFGYDALRAYRNVILKVLSTACAERRIDVVSGKKFSEILLSEDDDGQEDDGVHFKFQDGTMAHADILVAADGIHIKIRTVLFPQFRPEYNGVLVVCGAVKASSLNGAGGGGADGNDGLDTVAILEGRNGAGAFLLGPQLSDASELLAGTQRPFLPQTREEWARLSADQDFHLDFLREGYENRVPIVQRAVDNIVLGSTYIWPLQTLPKLERWWSSSSKNLDGSNGEGGGTANDSGGGGRVILMGDAAHAMPPTSSQGANQAFEDGWMLARVLKAVFTFDNVGSHAGSDARGSKVVKSSIEVDERLRKSLQTWHARRQDRIDRILQLTQQMHNLRLPIEEQRKLNDGEIYRSLARFQQARAGHRHEHEHDGVEHDEEAYFKMAVLEQWAWLYCPDDLVEDFQGKTDSDDNADGGL</sequence>
<dbReference type="GO" id="GO:0004497">
    <property type="term" value="F:monooxygenase activity"/>
    <property type="evidence" value="ECO:0007669"/>
    <property type="project" value="UniProtKB-KW"/>
</dbReference>
<feature type="compositionally biased region" description="Gly residues" evidence="6">
    <location>
        <begin position="320"/>
        <end position="334"/>
    </location>
</feature>
<dbReference type="PRINTS" id="PR00420">
    <property type="entry name" value="RNGMNOXGNASE"/>
</dbReference>
<accession>A0A0D2HMQ5</accession>
<dbReference type="Pfam" id="PF01494">
    <property type="entry name" value="FAD_binding_3"/>
    <property type="match status" value="2"/>
</dbReference>
<proteinExistence type="inferred from homology"/>
<dbReference type="PANTHER" id="PTHR13789:SF316">
    <property type="entry name" value="FAD-BINDING DOMAIN-CONTAINING PROTEIN"/>
    <property type="match status" value="1"/>
</dbReference>
<keyword evidence="4" id="KW-0560">Oxidoreductase</keyword>
<dbReference type="HOGENOM" id="CLU_009665_19_5_1"/>
<feature type="domain" description="FAD-binding" evidence="7">
    <location>
        <begin position="334"/>
        <end position="372"/>
    </location>
</feature>
<protein>
    <recommendedName>
        <fullName evidence="7">FAD-binding domain-containing protein</fullName>
    </recommendedName>
</protein>
<dbReference type="InterPro" id="IPR050493">
    <property type="entry name" value="FAD-dep_Monooxygenase_BioMet"/>
</dbReference>
<gene>
    <name evidence="8" type="ORF">Z519_07022</name>
</gene>
<evidence type="ECO:0000313" key="9">
    <source>
        <dbReference type="Proteomes" id="UP000053789"/>
    </source>
</evidence>
<dbReference type="PANTHER" id="PTHR13789">
    <property type="entry name" value="MONOOXYGENASE"/>
    <property type="match status" value="1"/>
</dbReference>
<organism evidence="8 9">
    <name type="scientific">Cladophialophora bantiana (strain ATCC 10958 / CBS 173.52 / CDC B-1940 / NIH 8579)</name>
    <name type="common">Xylohypha bantiana</name>
    <dbReference type="NCBI Taxonomy" id="1442370"/>
    <lineage>
        <taxon>Eukaryota</taxon>
        <taxon>Fungi</taxon>
        <taxon>Dikarya</taxon>
        <taxon>Ascomycota</taxon>
        <taxon>Pezizomycotina</taxon>
        <taxon>Eurotiomycetes</taxon>
        <taxon>Chaetothyriomycetidae</taxon>
        <taxon>Chaetothyriales</taxon>
        <taxon>Herpotrichiellaceae</taxon>
        <taxon>Cladophialophora</taxon>
    </lineage>
</organism>
<dbReference type="OrthoDB" id="16820at2759"/>
<comment type="similarity">
    <text evidence="1">Belongs to the paxM FAD-dependent monooxygenase family.</text>
</comment>
<feature type="region of interest" description="Disordered" evidence="6">
    <location>
        <begin position="315"/>
        <end position="334"/>
    </location>
</feature>
<feature type="domain" description="FAD-binding" evidence="7">
    <location>
        <begin position="6"/>
        <end position="176"/>
    </location>
</feature>
<dbReference type="EMBL" id="KN846989">
    <property type="protein sequence ID" value="KIW92040.1"/>
    <property type="molecule type" value="Genomic_DNA"/>
</dbReference>
<evidence type="ECO:0000313" key="8">
    <source>
        <dbReference type="EMBL" id="KIW92040.1"/>
    </source>
</evidence>
<dbReference type="GeneID" id="27699950"/>
<dbReference type="SUPFAM" id="SSF51905">
    <property type="entry name" value="FAD/NAD(P)-binding domain"/>
    <property type="match status" value="1"/>
</dbReference>
<dbReference type="Gene3D" id="3.50.50.60">
    <property type="entry name" value="FAD/NAD(P)-binding domain"/>
    <property type="match status" value="1"/>
</dbReference>
<dbReference type="GO" id="GO:0071949">
    <property type="term" value="F:FAD binding"/>
    <property type="evidence" value="ECO:0007669"/>
    <property type="project" value="InterPro"/>
</dbReference>
<dbReference type="InterPro" id="IPR002938">
    <property type="entry name" value="FAD-bd"/>
</dbReference>
<evidence type="ECO:0000256" key="4">
    <source>
        <dbReference type="ARBA" id="ARBA00023002"/>
    </source>
</evidence>
<keyword evidence="2" id="KW-0285">Flavoprotein</keyword>
<dbReference type="InterPro" id="IPR036188">
    <property type="entry name" value="FAD/NAD-bd_sf"/>
</dbReference>
<reference evidence="8" key="1">
    <citation type="submission" date="2015-01" db="EMBL/GenBank/DDBJ databases">
        <title>The Genome Sequence of Cladophialophora bantiana CBS 173.52.</title>
        <authorList>
            <consortium name="The Broad Institute Genomics Platform"/>
            <person name="Cuomo C."/>
            <person name="de Hoog S."/>
            <person name="Gorbushina A."/>
            <person name="Stielow B."/>
            <person name="Teixiera M."/>
            <person name="Abouelleil A."/>
            <person name="Chapman S.B."/>
            <person name="Priest M."/>
            <person name="Young S.K."/>
            <person name="Wortman J."/>
            <person name="Nusbaum C."/>
            <person name="Birren B."/>
        </authorList>
    </citation>
    <scope>NUCLEOTIDE SEQUENCE [LARGE SCALE GENOMIC DNA]</scope>
    <source>
        <strain evidence="8">CBS 173.52</strain>
    </source>
</reference>
<evidence type="ECO:0000256" key="6">
    <source>
        <dbReference type="SAM" id="MobiDB-lite"/>
    </source>
</evidence>
<dbReference type="VEuPathDB" id="FungiDB:Z519_07022"/>
<keyword evidence="5" id="KW-0503">Monooxygenase</keyword>
<dbReference type="Proteomes" id="UP000053789">
    <property type="component" value="Unassembled WGS sequence"/>
</dbReference>
<evidence type="ECO:0000256" key="5">
    <source>
        <dbReference type="ARBA" id="ARBA00023033"/>
    </source>
</evidence>
<dbReference type="RefSeq" id="XP_016618709.1">
    <property type="nucleotide sequence ID" value="XM_016764759.1"/>
</dbReference>
<dbReference type="AlphaFoldDB" id="A0A0D2HMQ5"/>
<keyword evidence="3" id="KW-0274">FAD</keyword>
<evidence type="ECO:0000256" key="2">
    <source>
        <dbReference type="ARBA" id="ARBA00022630"/>
    </source>
</evidence>
<evidence type="ECO:0000259" key="7">
    <source>
        <dbReference type="Pfam" id="PF01494"/>
    </source>
</evidence>
<evidence type="ECO:0000256" key="3">
    <source>
        <dbReference type="ARBA" id="ARBA00022827"/>
    </source>
</evidence>
<keyword evidence="9" id="KW-1185">Reference proteome</keyword>
<evidence type="ECO:0000256" key="1">
    <source>
        <dbReference type="ARBA" id="ARBA00007992"/>
    </source>
</evidence>